<dbReference type="PRINTS" id="PR00463">
    <property type="entry name" value="EP450I"/>
</dbReference>
<dbReference type="PANTHER" id="PTHR24300">
    <property type="entry name" value="CYTOCHROME P450 508A4-RELATED"/>
    <property type="match status" value="1"/>
</dbReference>
<comment type="similarity">
    <text evidence="2">Belongs to the cytochrome P450 family.</text>
</comment>
<dbReference type="SUPFAM" id="SSF48264">
    <property type="entry name" value="Cytochrome P450"/>
    <property type="match status" value="1"/>
</dbReference>
<dbReference type="InterPro" id="IPR002401">
    <property type="entry name" value="Cyt_P450_E_grp-I"/>
</dbReference>
<dbReference type="InParanoid" id="A0A139WCK2"/>
<keyword evidence="9" id="KW-0349">Heme</keyword>
<keyword evidence="3 9" id="KW-0479">Metal-binding</keyword>
<dbReference type="Gene3D" id="1.10.630.10">
    <property type="entry name" value="Cytochrome P450"/>
    <property type="match status" value="1"/>
</dbReference>
<evidence type="ECO:0000256" key="1">
    <source>
        <dbReference type="ARBA" id="ARBA00004586"/>
    </source>
</evidence>
<dbReference type="Gene3D" id="2.40.10.10">
    <property type="entry name" value="Trypsin-like serine proteases"/>
    <property type="match status" value="1"/>
</dbReference>
<evidence type="ECO:0000256" key="3">
    <source>
        <dbReference type="ARBA" id="ARBA00022723"/>
    </source>
</evidence>
<dbReference type="Pfam" id="PF00089">
    <property type="entry name" value="Trypsin"/>
    <property type="match status" value="1"/>
</dbReference>
<dbReference type="GO" id="GO:0008395">
    <property type="term" value="F:steroid hydroxylase activity"/>
    <property type="evidence" value="ECO:0000318"/>
    <property type="project" value="GO_Central"/>
</dbReference>
<evidence type="ECO:0000256" key="5">
    <source>
        <dbReference type="ARBA" id="ARBA00023002"/>
    </source>
</evidence>
<dbReference type="Proteomes" id="UP000007266">
    <property type="component" value="Linkage group 9"/>
</dbReference>
<feature type="chain" id="PRO_5007299706" evidence="10">
    <location>
        <begin position="20"/>
        <end position="816"/>
    </location>
</feature>
<evidence type="ECO:0000256" key="4">
    <source>
        <dbReference type="ARBA" id="ARBA00022824"/>
    </source>
</evidence>
<dbReference type="GO" id="GO:0006508">
    <property type="term" value="P:proteolysis"/>
    <property type="evidence" value="ECO:0007669"/>
    <property type="project" value="InterPro"/>
</dbReference>
<feature type="signal peptide" evidence="10">
    <location>
        <begin position="1"/>
        <end position="19"/>
    </location>
</feature>
<keyword evidence="13" id="KW-1185">Reference proteome</keyword>
<dbReference type="InterPro" id="IPR008067">
    <property type="entry name" value="Cyt_P450_E_grp-I_CYP2A-like"/>
</dbReference>
<dbReference type="AlphaFoldDB" id="A0A139WCK2"/>
<reference evidence="12 13" key="2">
    <citation type="journal article" date="2010" name="Nucleic Acids Res.">
        <title>BeetleBase in 2010: revisions to provide comprehensive genomic information for Tribolium castaneum.</title>
        <authorList>
            <person name="Kim H.S."/>
            <person name="Murphy T."/>
            <person name="Xia J."/>
            <person name="Caragea D."/>
            <person name="Park Y."/>
            <person name="Beeman R.W."/>
            <person name="Lorenzen M.D."/>
            <person name="Butcher S."/>
            <person name="Manak J.R."/>
            <person name="Brown S.J."/>
        </authorList>
    </citation>
    <scope>GENOME REANNOTATION</scope>
    <source>
        <strain evidence="12 13">Georgia GA2</strain>
    </source>
</reference>
<keyword evidence="8" id="KW-0472">Membrane</keyword>
<evidence type="ECO:0000313" key="12">
    <source>
        <dbReference type="EMBL" id="KYB25634.1"/>
    </source>
</evidence>
<proteinExistence type="inferred from homology"/>
<sequence length="816" mass="93555">MMVKFFVCLLLFFASDVRSMLNGKFKLDNSTDVLTIKHVKNDVVLKSCVGFMISFTRHWLVSSAFCLHSNPEDKIIVEVGIEDGNNYKVIHYNDTKAVIHPGYDEKTGKHDIGLLFVKETITDKFPYRLKVKFVHFPQMNGFVESWNMDPATGQKSTRVVYSLFDIYPMSECKLKFAKFDGIASLNEDFQVCAFPKENGTGLCEPDSGAPLYVQLDKQRQLYGIVGTFNDIFAVTSGRQHHCDPHHRHPVIFTQLWPYFPWIAEITKYSPLIRLKLLIPVHHANISRCIMFVYSGLVLWNFLAEELSTKVLAVFLMVLFLVRLVQMLKEASALPPGPWGLPILGSLPFLKGDLHLHFRDLTHKYGSLISTRLGSQLIVVLSDYKMIRDAFRKEEFTGRPITEFTTLLDGYGVINTAGKLWKDQRRFLHDGLRHFGMSYIGSRKTQMENRIMREVEEFLSVLTARKDTPIDLNPVLAVSLSNVICDILMSVRFSHNDERFKRFMFLIDEGFKLFSSLEASFFIPILKYLPGQRQTREKIAKNRAEMAQFLQETIEEHRKSFDPSHLRDLLDTYLYEIQKADEEGTGDHLFEGKDHDRQMQQIMGDLFSAGMETIKSSLQWAVLFMLHHPEVMKAVQEELDQVVGRRRLPKLEDLPYLPVTESTMLEVLRISSIVPMGTTHAPTRDLKLNGFHLPRHAQIVPLLHSVHMDPSLWHEPERFNPSRFINAEGKVVKPEYFLPFGVGRRMCLGEILARMEIFSFFSSLLHSFDICVPTGETLPSLKGVAGVTISPNAFRVCLKPRPMEWDSMGTIRPAGSH</sequence>
<dbReference type="GO" id="GO:0005506">
    <property type="term" value="F:iron ion binding"/>
    <property type="evidence" value="ECO:0007669"/>
    <property type="project" value="InterPro"/>
</dbReference>
<keyword evidence="5" id="KW-0560">Oxidoreductase</keyword>
<dbReference type="InterPro" id="IPR009003">
    <property type="entry name" value="Peptidase_S1_PA"/>
</dbReference>
<dbReference type="STRING" id="7070.A0A139WCK2"/>
<dbReference type="PRINTS" id="PR01684">
    <property type="entry name" value="EP450ICYP2A"/>
</dbReference>
<dbReference type="InterPro" id="IPR050182">
    <property type="entry name" value="Cytochrome_P450_fam2"/>
</dbReference>
<keyword evidence="10" id="KW-0732">Signal</keyword>
<name>A0A139WCK2_TRICA</name>
<feature type="binding site" description="axial binding residue" evidence="9">
    <location>
        <position position="746"/>
    </location>
    <ligand>
        <name>heme</name>
        <dbReference type="ChEBI" id="CHEBI:30413"/>
    </ligand>
    <ligandPart>
        <name>Fe</name>
        <dbReference type="ChEBI" id="CHEBI:18248"/>
    </ligandPart>
</feature>
<dbReference type="SUPFAM" id="SSF50494">
    <property type="entry name" value="Trypsin-like serine proteases"/>
    <property type="match status" value="1"/>
</dbReference>
<dbReference type="GO" id="GO:0004252">
    <property type="term" value="F:serine-type endopeptidase activity"/>
    <property type="evidence" value="ECO:0007669"/>
    <property type="project" value="InterPro"/>
</dbReference>
<evidence type="ECO:0000256" key="7">
    <source>
        <dbReference type="ARBA" id="ARBA00023033"/>
    </source>
</evidence>
<dbReference type="InterPro" id="IPR001128">
    <property type="entry name" value="Cyt_P450"/>
</dbReference>
<dbReference type="FunFam" id="2.40.10.10:FF:000252">
    <property type="entry name" value="Serine protease H158"/>
    <property type="match status" value="1"/>
</dbReference>
<evidence type="ECO:0000256" key="10">
    <source>
        <dbReference type="SAM" id="SignalP"/>
    </source>
</evidence>
<dbReference type="PROSITE" id="PS50240">
    <property type="entry name" value="TRYPSIN_DOM"/>
    <property type="match status" value="1"/>
</dbReference>
<dbReference type="Pfam" id="PF00067">
    <property type="entry name" value="p450"/>
    <property type="match status" value="1"/>
</dbReference>
<dbReference type="SMART" id="SM00020">
    <property type="entry name" value="Tryp_SPc"/>
    <property type="match status" value="1"/>
</dbReference>
<keyword evidence="7" id="KW-0503">Monooxygenase</keyword>
<dbReference type="GO" id="GO:0005789">
    <property type="term" value="C:endoplasmic reticulum membrane"/>
    <property type="evidence" value="ECO:0007669"/>
    <property type="project" value="UniProtKB-SubCell"/>
</dbReference>
<comment type="cofactor">
    <cofactor evidence="9">
        <name>heme</name>
        <dbReference type="ChEBI" id="CHEBI:30413"/>
    </cofactor>
</comment>
<dbReference type="GO" id="GO:0020037">
    <property type="term" value="F:heme binding"/>
    <property type="evidence" value="ECO:0000318"/>
    <property type="project" value="GO_Central"/>
</dbReference>
<comment type="subcellular location">
    <subcellularLocation>
        <location evidence="1">Endoplasmic reticulum membrane</location>
    </subcellularLocation>
</comment>
<dbReference type="GO" id="GO:0005737">
    <property type="term" value="C:cytoplasm"/>
    <property type="evidence" value="ECO:0000318"/>
    <property type="project" value="GO_Central"/>
</dbReference>
<accession>A0A139WCK2</accession>
<evidence type="ECO:0000256" key="6">
    <source>
        <dbReference type="ARBA" id="ARBA00023004"/>
    </source>
</evidence>
<dbReference type="InterPro" id="IPR043504">
    <property type="entry name" value="Peptidase_S1_PA_chymotrypsin"/>
</dbReference>
<dbReference type="GO" id="GO:0008202">
    <property type="term" value="P:steroid metabolic process"/>
    <property type="evidence" value="ECO:0000318"/>
    <property type="project" value="GO_Central"/>
</dbReference>
<evidence type="ECO:0000256" key="2">
    <source>
        <dbReference type="ARBA" id="ARBA00010617"/>
    </source>
</evidence>
<dbReference type="InterPro" id="IPR001254">
    <property type="entry name" value="Trypsin_dom"/>
</dbReference>
<dbReference type="GO" id="GO:0006082">
    <property type="term" value="P:organic acid metabolic process"/>
    <property type="evidence" value="ECO:0000318"/>
    <property type="project" value="GO_Central"/>
</dbReference>
<dbReference type="EMBL" id="KQ971368">
    <property type="protein sequence ID" value="KYB25634.1"/>
    <property type="molecule type" value="Genomic_DNA"/>
</dbReference>
<dbReference type="InterPro" id="IPR036396">
    <property type="entry name" value="Cyt_P450_sf"/>
</dbReference>
<reference evidence="12 13" key="1">
    <citation type="journal article" date="2008" name="Nature">
        <title>The genome of the model beetle and pest Tribolium castaneum.</title>
        <authorList>
            <consortium name="Tribolium Genome Sequencing Consortium"/>
            <person name="Richards S."/>
            <person name="Gibbs R.A."/>
            <person name="Weinstock G.M."/>
            <person name="Brown S.J."/>
            <person name="Denell R."/>
            <person name="Beeman R.W."/>
            <person name="Gibbs R."/>
            <person name="Beeman R.W."/>
            <person name="Brown S.J."/>
            <person name="Bucher G."/>
            <person name="Friedrich M."/>
            <person name="Grimmelikhuijzen C.J."/>
            <person name="Klingler M."/>
            <person name="Lorenzen M."/>
            <person name="Richards S."/>
            <person name="Roth S."/>
            <person name="Schroder R."/>
            <person name="Tautz D."/>
            <person name="Zdobnov E.M."/>
            <person name="Muzny D."/>
            <person name="Gibbs R.A."/>
            <person name="Weinstock G.M."/>
            <person name="Attaway T."/>
            <person name="Bell S."/>
            <person name="Buhay C.J."/>
            <person name="Chandrabose M.N."/>
            <person name="Chavez D."/>
            <person name="Clerk-Blankenburg K.P."/>
            <person name="Cree A."/>
            <person name="Dao M."/>
            <person name="Davis C."/>
            <person name="Chacko J."/>
            <person name="Dinh H."/>
            <person name="Dugan-Rocha S."/>
            <person name="Fowler G."/>
            <person name="Garner T.T."/>
            <person name="Garnes J."/>
            <person name="Gnirke A."/>
            <person name="Hawes A."/>
            <person name="Hernandez J."/>
            <person name="Hines S."/>
            <person name="Holder M."/>
            <person name="Hume J."/>
            <person name="Jhangiani S.N."/>
            <person name="Joshi V."/>
            <person name="Khan Z.M."/>
            <person name="Jackson L."/>
            <person name="Kovar C."/>
            <person name="Kowis A."/>
            <person name="Lee S."/>
            <person name="Lewis L.R."/>
            <person name="Margolis J."/>
            <person name="Morgan M."/>
            <person name="Nazareth L.V."/>
            <person name="Nguyen N."/>
            <person name="Okwuonu G."/>
            <person name="Parker D."/>
            <person name="Richards S."/>
            <person name="Ruiz S.J."/>
            <person name="Santibanez J."/>
            <person name="Savard J."/>
            <person name="Scherer S.E."/>
            <person name="Schneider B."/>
            <person name="Sodergren E."/>
            <person name="Tautz D."/>
            <person name="Vattahil S."/>
            <person name="Villasana D."/>
            <person name="White C.S."/>
            <person name="Wright R."/>
            <person name="Park Y."/>
            <person name="Beeman R.W."/>
            <person name="Lord J."/>
            <person name="Oppert B."/>
            <person name="Lorenzen M."/>
            <person name="Brown S."/>
            <person name="Wang L."/>
            <person name="Savard J."/>
            <person name="Tautz D."/>
            <person name="Richards S."/>
            <person name="Weinstock G."/>
            <person name="Gibbs R.A."/>
            <person name="Liu Y."/>
            <person name="Worley K."/>
            <person name="Weinstock G."/>
            <person name="Elsik C.G."/>
            <person name="Reese J.T."/>
            <person name="Elhaik E."/>
            <person name="Landan G."/>
            <person name="Graur D."/>
            <person name="Arensburger P."/>
            <person name="Atkinson P."/>
            <person name="Beeman R.W."/>
            <person name="Beidler J."/>
            <person name="Brown S.J."/>
            <person name="Demuth J.P."/>
            <person name="Drury D.W."/>
            <person name="Du Y.Z."/>
            <person name="Fujiwara H."/>
            <person name="Lorenzen M."/>
            <person name="Maselli V."/>
            <person name="Osanai M."/>
            <person name="Park Y."/>
            <person name="Robertson H.M."/>
            <person name="Tu Z."/>
            <person name="Wang J.J."/>
            <person name="Wang S."/>
            <person name="Richards S."/>
            <person name="Song H."/>
            <person name="Zhang L."/>
            <person name="Sodergren E."/>
            <person name="Werner D."/>
            <person name="Stanke M."/>
            <person name="Morgenstern B."/>
            <person name="Solovyev V."/>
            <person name="Kosarev P."/>
            <person name="Brown G."/>
            <person name="Chen H.C."/>
            <person name="Ermolaeva O."/>
            <person name="Hlavina W."/>
            <person name="Kapustin Y."/>
            <person name="Kiryutin B."/>
            <person name="Kitts P."/>
            <person name="Maglott D."/>
            <person name="Pruitt K."/>
            <person name="Sapojnikov V."/>
            <person name="Souvorov A."/>
            <person name="Mackey A.J."/>
            <person name="Waterhouse R.M."/>
            <person name="Wyder S."/>
            <person name="Zdobnov E.M."/>
            <person name="Zdobnov E.M."/>
            <person name="Wyder S."/>
            <person name="Kriventseva E.V."/>
            <person name="Kadowaki T."/>
            <person name="Bork P."/>
            <person name="Aranda M."/>
            <person name="Bao R."/>
            <person name="Beermann A."/>
            <person name="Berns N."/>
            <person name="Bolognesi R."/>
            <person name="Bonneton F."/>
            <person name="Bopp D."/>
            <person name="Brown S.J."/>
            <person name="Bucher G."/>
            <person name="Butts T."/>
            <person name="Chaumot A."/>
            <person name="Denell R.E."/>
            <person name="Ferrier D.E."/>
            <person name="Friedrich M."/>
            <person name="Gordon C.M."/>
            <person name="Jindra M."/>
            <person name="Klingler M."/>
            <person name="Lan Q."/>
            <person name="Lattorff H.M."/>
            <person name="Laudet V."/>
            <person name="von Levetsow C."/>
            <person name="Liu Z."/>
            <person name="Lutz R."/>
            <person name="Lynch J.A."/>
            <person name="da Fonseca R.N."/>
            <person name="Posnien N."/>
            <person name="Reuter R."/>
            <person name="Roth S."/>
            <person name="Savard J."/>
            <person name="Schinko J.B."/>
            <person name="Schmitt C."/>
            <person name="Schoppmeier M."/>
            <person name="Schroder R."/>
            <person name="Shippy T.D."/>
            <person name="Simonnet F."/>
            <person name="Marques-Souza H."/>
            <person name="Tautz D."/>
            <person name="Tomoyasu Y."/>
            <person name="Trauner J."/>
            <person name="Van der Zee M."/>
            <person name="Vervoort M."/>
            <person name="Wittkopp N."/>
            <person name="Wimmer E.A."/>
            <person name="Yang X."/>
            <person name="Jones A.K."/>
            <person name="Sattelle D.B."/>
            <person name="Ebert P.R."/>
            <person name="Nelson D."/>
            <person name="Scott J.G."/>
            <person name="Beeman R.W."/>
            <person name="Muthukrishnan S."/>
            <person name="Kramer K.J."/>
            <person name="Arakane Y."/>
            <person name="Beeman R.W."/>
            <person name="Zhu Q."/>
            <person name="Hogenkamp D."/>
            <person name="Dixit R."/>
            <person name="Oppert B."/>
            <person name="Jiang H."/>
            <person name="Zou Z."/>
            <person name="Marshall J."/>
            <person name="Elpidina E."/>
            <person name="Vinokurov K."/>
            <person name="Oppert C."/>
            <person name="Zou Z."/>
            <person name="Evans J."/>
            <person name="Lu Z."/>
            <person name="Zhao P."/>
            <person name="Sumathipala N."/>
            <person name="Altincicek B."/>
            <person name="Vilcinskas A."/>
            <person name="Williams M."/>
            <person name="Hultmark D."/>
            <person name="Hetru C."/>
            <person name="Jiang H."/>
            <person name="Grimmelikhuijzen C.J."/>
            <person name="Hauser F."/>
            <person name="Cazzamali G."/>
            <person name="Williamson M."/>
            <person name="Park Y."/>
            <person name="Li B."/>
            <person name="Tanaka Y."/>
            <person name="Predel R."/>
            <person name="Neupert S."/>
            <person name="Schachtner J."/>
            <person name="Verleyen P."/>
            <person name="Raible F."/>
            <person name="Bork P."/>
            <person name="Friedrich M."/>
            <person name="Walden K.K."/>
            <person name="Robertson H.M."/>
            <person name="Angeli S."/>
            <person name="Foret S."/>
            <person name="Bucher G."/>
            <person name="Schuetz S."/>
            <person name="Maleszka R."/>
            <person name="Wimmer E.A."/>
            <person name="Beeman R.W."/>
            <person name="Lorenzen M."/>
            <person name="Tomoyasu Y."/>
            <person name="Miller S.C."/>
            <person name="Grossmann D."/>
            <person name="Bucher G."/>
        </authorList>
    </citation>
    <scope>NUCLEOTIDE SEQUENCE [LARGE SCALE GENOMIC DNA]</scope>
    <source>
        <strain evidence="12 13">Georgia GA2</strain>
    </source>
</reference>
<dbReference type="FunFam" id="1.10.630.10:FF:000070">
    <property type="entry name" value="cytochrome P450 18a1"/>
    <property type="match status" value="1"/>
</dbReference>
<dbReference type="PANTHER" id="PTHR24300:SF413">
    <property type="entry name" value="CYTOCHROME P450 18A1"/>
    <property type="match status" value="1"/>
</dbReference>
<dbReference type="InterPro" id="IPR017972">
    <property type="entry name" value="Cyt_P450_CS"/>
</dbReference>
<evidence type="ECO:0000259" key="11">
    <source>
        <dbReference type="PROSITE" id="PS50240"/>
    </source>
</evidence>
<feature type="domain" description="Peptidase S1" evidence="11">
    <location>
        <begin position="20"/>
        <end position="267"/>
    </location>
</feature>
<dbReference type="OMA" id="MENRIMR"/>
<dbReference type="GO" id="GO:0006805">
    <property type="term" value="P:xenobiotic metabolic process"/>
    <property type="evidence" value="ECO:0000318"/>
    <property type="project" value="GO_Central"/>
</dbReference>
<dbReference type="GO" id="GO:0016712">
    <property type="term" value="F:oxidoreductase activity, acting on paired donors, with incorporation or reduction of molecular oxygen, reduced flavin or flavoprotein as one donor, and incorporation of one atom of oxygen"/>
    <property type="evidence" value="ECO:0000318"/>
    <property type="project" value="GO_Central"/>
</dbReference>
<evidence type="ECO:0000313" key="13">
    <source>
        <dbReference type="Proteomes" id="UP000007266"/>
    </source>
</evidence>
<protein>
    <submittedName>
        <fullName evidence="12">Cytochrome P450 18a1-like protein</fullName>
    </submittedName>
</protein>
<dbReference type="PROSITE" id="PS00086">
    <property type="entry name" value="CYTOCHROME_P450"/>
    <property type="match status" value="1"/>
</dbReference>
<dbReference type="FunCoup" id="A0A139WCK2">
    <property type="interactions" value="133"/>
</dbReference>
<keyword evidence="6 9" id="KW-0408">Iron</keyword>
<dbReference type="eggNOG" id="KOG0156">
    <property type="taxonomic scope" value="Eukaryota"/>
</dbReference>
<organism evidence="12 13">
    <name type="scientific">Tribolium castaneum</name>
    <name type="common">Red flour beetle</name>
    <dbReference type="NCBI Taxonomy" id="7070"/>
    <lineage>
        <taxon>Eukaryota</taxon>
        <taxon>Metazoa</taxon>
        <taxon>Ecdysozoa</taxon>
        <taxon>Arthropoda</taxon>
        <taxon>Hexapoda</taxon>
        <taxon>Insecta</taxon>
        <taxon>Pterygota</taxon>
        <taxon>Neoptera</taxon>
        <taxon>Endopterygota</taxon>
        <taxon>Coleoptera</taxon>
        <taxon>Polyphaga</taxon>
        <taxon>Cucujiformia</taxon>
        <taxon>Tenebrionidae</taxon>
        <taxon>Tenebrionidae incertae sedis</taxon>
        <taxon>Tribolium</taxon>
    </lineage>
</organism>
<dbReference type="PRINTS" id="PR00385">
    <property type="entry name" value="P450"/>
</dbReference>
<keyword evidence="4" id="KW-0256">Endoplasmic reticulum</keyword>
<evidence type="ECO:0000256" key="8">
    <source>
        <dbReference type="ARBA" id="ARBA00023136"/>
    </source>
</evidence>
<evidence type="ECO:0000256" key="9">
    <source>
        <dbReference type="PIRSR" id="PIRSR602401-1"/>
    </source>
</evidence>
<gene>
    <name evidence="12" type="primary">AUGUSTUS-3.0.2_34858</name>
    <name evidence="12" type="ORF">TcasGA2_TC034858</name>
</gene>